<dbReference type="InterPro" id="IPR036544">
    <property type="entry name" value="QCR7_sf"/>
</dbReference>
<dbReference type="SUPFAM" id="SSF81524">
    <property type="entry name" value="14 kDa protein of cytochrome bc1 complex (Ubiquinol-cytochrome c reductase)"/>
    <property type="match status" value="1"/>
</dbReference>
<dbReference type="GO" id="GO:0006122">
    <property type="term" value="P:mitochondrial electron transport, ubiquinol to cytochrome c"/>
    <property type="evidence" value="ECO:0007669"/>
    <property type="project" value="InterPro"/>
</dbReference>
<evidence type="ECO:0000256" key="14">
    <source>
        <dbReference type="ARBA" id="ARBA00046393"/>
    </source>
</evidence>
<evidence type="ECO:0000256" key="11">
    <source>
        <dbReference type="ARBA" id="ARBA00031684"/>
    </source>
</evidence>
<evidence type="ECO:0000256" key="9">
    <source>
        <dbReference type="ARBA" id="ARBA00023136"/>
    </source>
</evidence>
<organism evidence="15 16">
    <name type="scientific">Dufourea novaeangliae</name>
    <name type="common">Sweat bee</name>
    <dbReference type="NCBI Taxonomy" id="178035"/>
    <lineage>
        <taxon>Eukaryota</taxon>
        <taxon>Metazoa</taxon>
        <taxon>Ecdysozoa</taxon>
        <taxon>Arthropoda</taxon>
        <taxon>Hexapoda</taxon>
        <taxon>Insecta</taxon>
        <taxon>Pterygota</taxon>
        <taxon>Neoptera</taxon>
        <taxon>Endopterygota</taxon>
        <taxon>Hymenoptera</taxon>
        <taxon>Apocrita</taxon>
        <taxon>Aculeata</taxon>
        <taxon>Apoidea</taxon>
        <taxon>Anthophila</taxon>
        <taxon>Halictidae</taxon>
        <taxon>Rophitinae</taxon>
        <taxon>Dufourea</taxon>
    </lineage>
</organism>
<comment type="similarity">
    <text evidence="2">Belongs to the UQCRB/QCR7 family.</text>
</comment>
<reference evidence="15 16" key="1">
    <citation type="submission" date="2015-07" db="EMBL/GenBank/DDBJ databases">
        <title>The genome of Dufourea novaeangliae.</title>
        <authorList>
            <person name="Pan H."/>
            <person name="Kapheim K."/>
        </authorList>
    </citation>
    <scope>NUCLEOTIDE SEQUENCE [LARGE SCALE GENOMIC DNA]</scope>
    <source>
        <strain evidence="15">0120121106</strain>
        <tissue evidence="15">Whole body</tissue>
    </source>
</reference>
<evidence type="ECO:0000256" key="6">
    <source>
        <dbReference type="ARBA" id="ARBA00022792"/>
    </source>
</evidence>
<keyword evidence="16" id="KW-1185">Reference proteome</keyword>
<dbReference type="PANTHER" id="PTHR12022">
    <property type="entry name" value="UBIQUINOL-CYTOCHROME C REDUCTASE COMPLEX 14 KD PROTEIN"/>
    <property type="match status" value="1"/>
</dbReference>
<comment type="subunit">
    <text evidence="13">Component of the ubiquinol-cytochrome c oxidoreductase (cytochrome b-c1 complex, complex III, CIII), a multisubunit enzyme composed of 3 respiratory subunits cytochrome b, cytochrome c1 and Rieske protein, 2 core protein subunits, and additional low-molecular weight protein subunits. The complex exists as an obligatory dimer and forms supercomplexes (SCs) in the inner mitochondrial membrane with cytochrome c oxidase (complex IV, CIV).</text>
</comment>
<feature type="non-terminal residue" evidence="15">
    <location>
        <position position="1"/>
    </location>
</feature>
<evidence type="ECO:0000256" key="3">
    <source>
        <dbReference type="ARBA" id="ARBA00016323"/>
    </source>
</evidence>
<name>A0A154NZZ4_DUFNO</name>
<evidence type="ECO:0000256" key="5">
    <source>
        <dbReference type="ARBA" id="ARBA00022660"/>
    </source>
</evidence>
<dbReference type="GO" id="GO:0005743">
    <property type="term" value="C:mitochondrial inner membrane"/>
    <property type="evidence" value="ECO:0007669"/>
    <property type="project" value="UniProtKB-SubCell"/>
</dbReference>
<dbReference type="STRING" id="178035.A0A154NZZ4"/>
<proteinExistence type="inferred from homology"/>
<dbReference type="PIRSF" id="PIRSF000022">
    <property type="entry name" value="Bc1_14K"/>
    <property type="match status" value="1"/>
</dbReference>
<evidence type="ECO:0000256" key="10">
    <source>
        <dbReference type="ARBA" id="ARBA00031021"/>
    </source>
</evidence>
<evidence type="ECO:0000256" key="12">
    <source>
        <dbReference type="ARBA" id="ARBA00032927"/>
    </source>
</evidence>
<sequence>TSLQKWVYNMSGFNKLGLMRDDIIHESPEVEEAIRRLPKHVRDERVFRIVRALQLDTQRKILPPEQWTKLEEDVLYLTPYLNEVKKEIEEKERWEAM</sequence>
<evidence type="ECO:0000256" key="4">
    <source>
        <dbReference type="ARBA" id="ARBA00022448"/>
    </source>
</evidence>
<evidence type="ECO:0000256" key="2">
    <source>
        <dbReference type="ARBA" id="ARBA00008554"/>
    </source>
</evidence>
<keyword evidence="5" id="KW-0679">Respiratory chain</keyword>
<gene>
    <name evidence="15" type="ORF">WN55_08770</name>
</gene>
<protein>
    <recommendedName>
        <fullName evidence="3">Cytochrome b-c1 complex subunit 7</fullName>
    </recommendedName>
    <alternativeName>
        <fullName evidence="11">Complex III subunit 7</fullName>
    </alternativeName>
    <alternativeName>
        <fullName evidence="10">Complex III subunit VII</fullName>
    </alternativeName>
    <alternativeName>
        <fullName evidence="12">Ubiquinol-cytochrome c reductase complex 14 kDa protein</fullName>
    </alternativeName>
</protein>
<dbReference type="Proteomes" id="UP000076502">
    <property type="component" value="Unassembled WGS sequence"/>
</dbReference>
<keyword evidence="8" id="KW-0496">Mitochondrion</keyword>
<dbReference type="EMBL" id="KQ434786">
    <property type="protein sequence ID" value="KZC05163.1"/>
    <property type="molecule type" value="Genomic_DNA"/>
</dbReference>
<evidence type="ECO:0000313" key="15">
    <source>
        <dbReference type="EMBL" id="KZC05163.1"/>
    </source>
</evidence>
<evidence type="ECO:0000256" key="13">
    <source>
        <dbReference type="ARBA" id="ARBA00038521"/>
    </source>
</evidence>
<evidence type="ECO:0000256" key="8">
    <source>
        <dbReference type="ARBA" id="ARBA00023128"/>
    </source>
</evidence>
<dbReference type="Gene3D" id="1.10.1090.10">
    <property type="entry name" value="Cytochrome b-c1 complex subunit 7"/>
    <property type="match status" value="1"/>
</dbReference>
<evidence type="ECO:0000256" key="1">
    <source>
        <dbReference type="ARBA" id="ARBA00004443"/>
    </source>
</evidence>
<evidence type="ECO:0000313" key="16">
    <source>
        <dbReference type="Proteomes" id="UP000076502"/>
    </source>
</evidence>
<dbReference type="FunFam" id="1.10.1090.10:FF:000001">
    <property type="entry name" value="Cytochrome b-c1 complex subunit 7"/>
    <property type="match status" value="1"/>
</dbReference>
<keyword evidence="6" id="KW-0999">Mitochondrion inner membrane</keyword>
<keyword evidence="7" id="KW-0249">Electron transport</keyword>
<comment type="subunit">
    <text evidence="14">Component of the ubiquinol-cytochrome c oxidoreductase (cytochrome b-c1 complex, complex III, CIII), a multisubunit enzyme composed of 11 subunits. The complex is composed of 3 respiratory subunits cytochrome b, cytochrome c1 and Rieske protein UQCRFS1, 2 core protein subunits UQCRC1/QCR1 and UQCRC2/QCR2, and 6 low-molecular weight protein subunits UQCRH/QCR6, UQCRB/QCR7, UQCRQ/QCR8, UQCR10/QCR9, UQCR11/QCR10 and subunit 9, the cleavage product of Rieske protein UQCRFS1. The complex exists as an obligatory dimer and forms supercomplexes (SCs) in the inner mitochondrial membrane with NADH-ubiquinone oxidoreductase (complex I, CI) and cytochrome c oxidase (complex IV, CIV), resulting in different assemblies (supercomplex SCI(1)III(2)IV(1) and megacomplex MCI(2)III(2)IV(2)).</text>
</comment>
<dbReference type="GO" id="GO:0045275">
    <property type="term" value="C:respiratory chain complex III"/>
    <property type="evidence" value="ECO:0007669"/>
    <property type="project" value="InterPro"/>
</dbReference>
<dbReference type="OrthoDB" id="425749at2759"/>
<dbReference type="Pfam" id="PF02271">
    <property type="entry name" value="UCR_14kD"/>
    <property type="match status" value="1"/>
</dbReference>
<keyword evidence="4" id="KW-0813">Transport</keyword>
<dbReference type="InterPro" id="IPR003197">
    <property type="entry name" value="QCR7"/>
</dbReference>
<dbReference type="AlphaFoldDB" id="A0A154NZZ4"/>
<accession>A0A154NZZ4</accession>
<comment type="subcellular location">
    <subcellularLocation>
        <location evidence="1">Mitochondrion inner membrane</location>
        <topology evidence="1">Peripheral membrane protein</topology>
        <orientation evidence="1">Matrix side</orientation>
    </subcellularLocation>
</comment>
<dbReference type="PANTHER" id="PTHR12022:SF0">
    <property type="entry name" value="CYTOCHROME B-C1 COMPLEX SUBUNIT 7"/>
    <property type="match status" value="1"/>
</dbReference>
<evidence type="ECO:0000256" key="7">
    <source>
        <dbReference type="ARBA" id="ARBA00022982"/>
    </source>
</evidence>
<keyword evidence="9" id="KW-0472">Membrane</keyword>